<dbReference type="AlphaFoldDB" id="A0AAD1F865"/>
<evidence type="ECO:0000313" key="2">
    <source>
        <dbReference type="Proteomes" id="UP000067008"/>
    </source>
</evidence>
<name>A0AAD1F865_PREIN</name>
<organism evidence="1 2">
    <name type="scientific">Prevotella intermedia</name>
    <dbReference type="NCBI Taxonomy" id="28131"/>
    <lineage>
        <taxon>Bacteria</taxon>
        <taxon>Pseudomonadati</taxon>
        <taxon>Bacteroidota</taxon>
        <taxon>Bacteroidia</taxon>
        <taxon>Bacteroidales</taxon>
        <taxon>Prevotellaceae</taxon>
        <taxon>Prevotella</taxon>
    </lineage>
</organism>
<protein>
    <submittedName>
        <fullName evidence="1">Uncharacterized protein</fullName>
    </submittedName>
</protein>
<dbReference type="Proteomes" id="UP000067008">
    <property type="component" value="Chromosome 1"/>
</dbReference>
<reference evidence="1 2" key="1">
    <citation type="submission" date="2015-07" db="EMBL/GenBank/DDBJ databases">
        <title>Complete genome sequence of Prevotella intermedia strain 17-2.</title>
        <authorList>
            <person name="Nambu T."/>
        </authorList>
    </citation>
    <scope>NUCLEOTIDE SEQUENCE [LARGE SCALE GENOMIC DNA]</scope>
    <source>
        <strain evidence="1 2">17-2</strain>
    </source>
</reference>
<dbReference type="EMBL" id="AP014926">
    <property type="protein sequence ID" value="BAR96964.1"/>
    <property type="molecule type" value="Genomic_DNA"/>
</dbReference>
<proteinExistence type="predicted"/>
<sequence>MPIGLQIRSFCTSRQTKCFGFGREKEKKEMLLDNEKLTMQFVIMEWKMNESGSRIGYYLKHLSDK</sequence>
<evidence type="ECO:0000313" key="1">
    <source>
        <dbReference type="EMBL" id="BAR96964.1"/>
    </source>
</evidence>
<accession>A0AAD1F865</accession>
<gene>
    <name evidence="1" type="ORF">PI172_2236</name>
</gene>